<dbReference type="OrthoDB" id="4565149at2"/>
<gene>
    <name evidence="1" type="ORF">F3087_05450</name>
</gene>
<evidence type="ECO:0000313" key="2">
    <source>
        <dbReference type="Proteomes" id="UP000323876"/>
    </source>
</evidence>
<dbReference type="Proteomes" id="UP000323876">
    <property type="component" value="Unassembled WGS sequence"/>
</dbReference>
<keyword evidence="2" id="KW-1185">Reference proteome</keyword>
<name>A0A5N0EP76_9NOCA</name>
<protein>
    <submittedName>
        <fullName evidence="1">Uncharacterized protein</fullName>
    </submittedName>
</protein>
<dbReference type="AlphaFoldDB" id="A0A5N0EP76"/>
<comment type="caution">
    <text evidence="1">The sequence shown here is derived from an EMBL/GenBank/DDBJ whole genome shotgun (WGS) entry which is preliminary data.</text>
</comment>
<evidence type="ECO:0000313" key="1">
    <source>
        <dbReference type="EMBL" id="KAA8890696.1"/>
    </source>
</evidence>
<organism evidence="1 2">
    <name type="scientific">Nocardia colli</name>
    <dbReference type="NCBI Taxonomy" id="2545717"/>
    <lineage>
        <taxon>Bacteria</taxon>
        <taxon>Bacillati</taxon>
        <taxon>Actinomycetota</taxon>
        <taxon>Actinomycetes</taxon>
        <taxon>Mycobacteriales</taxon>
        <taxon>Nocardiaceae</taxon>
        <taxon>Nocardia</taxon>
    </lineage>
</organism>
<sequence>MTAAFDDMDLPALVRLLTEDEQRDLRPVVLRLVASHGRPTEQHPTTPARRLSFTGTVEAAPDFATTSQEVLRRELGGGA</sequence>
<proteinExistence type="predicted"/>
<dbReference type="EMBL" id="VXLC01000001">
    <property type="protein sequence ID" value="KAA8890696.1"/>
    <property type="molecule type" value="Genomic_DNA"/>
</dbReference>
<dbReference type="RefSeq" id="WP_150400602.1">
    <property type="nucleotide sequence ID" value="NZ_VXLC01000001.1"/>
</dbReference>
<reference evidence="1 2" key="1">
    <citation type="submission" date="2019-09" db="EMBL/GenBank/DDBJ databases">
        <authorList>
            <person name="Wang X."/>
        </authorList>
    </citation>
    <scope>NUCLEOTIDE SEQUENCE [LARGE SCALE GENOMIC DNA]</scope>
    <source>
        <strain evidence="1 2">CICC 11023</strain>
    </source>
</reference>
<accession>A0A5N0EP76</accession>